<organism evidence="1 2">
    <name type="scientific">Alcaligenes endophyticus</name>
    <dbReference type="NCBI Taxonomy" id="1929088"/>
    <lineage>
        <taxon>Bacteria</taxon>
        <taxon>Pseudomonadati</taxon>
        <taxon>Pseudomonadota</taxon>
        <taxon>Betaproteobacteria</taxon>
        <taxon>Burkholderiales</taxon>
        <taxon>Alcaligenaceae</taxon>
        <taxon>Alcaligenes</taxon>
    </lineage>
</organism>
<dbReference type="Proteomes" id="UP001168613">
    <property type="component" value="Unassembled WGS sequence"/>
</dbReference>
<accession>A0ABT8EG22</accession>
<evidence type="ECO:0000313" key="1">
    <source>
        <dbReference type="EMBL" id="MDN4120095.1"/>
    </source>
</evidence>
<protein>
    <submittedName>
        <fullName evidence="1">Type VI secretion system lipoprotein TssJ</fullName>
    </submittedName>
</protein>
<dbReference type="InterPro" id="IPR017734">
    <property type="entry name" value="T6SS_SciN"/>
</dbReference>
<proteinExistence type="predicted"/>
<name>A0ABT8EG22_9BURK</name>
<dbReference type="InterPro" id="IPR038706">
    <property type="entry name" value="Type_VI_SciN-like_sf"/>
</dbReference>
<dbReference type="Pfam" id="PF12790">
    <property type="entry name" value="T6SS-SciN"/>
    <property type="match status" value="1"/>
</dbReference>
<keyword evidence="2" id="KW-1185">Reference proteome</keyword>
<sequence>MLGLLQGCSSVNSALGGNTQNEAKASVSWDFKANGIQIELMSSADMNAYFNQPHTLVLGVFQLEDAKAFSQLLSDQKQLITVLASGNTGTDILHLDRYVISPDKSTILDIDRIQGAKFVGVVAGYYDFDAPSAARLFRIPLNIQTSGMITTSYAAEPSNLALRLFLGRQRILNAQSLTFDPDQKPTVESIPLDNVETEIKINQTTLQEDQDANRAARKLR</sequence>
<keyword evidence="1" id="KW-0449">Lipoprotein</keyword>
<dbReference type="EMBL" id="JAJHNU010000001">
    <property type="protein sequence ID" value="MDN4120095.1"/>
    <property type="molecule type" value="Genomic_DNA"/>
</dbReference>
<gene>
    <name evidence="1" type="primary">tssJ</name>
    <name evidence="1" type="ORF">LMS43_02210</name>
</gene>
<comment type="caution">
    <text evidence="1">The sequence shown here is derived from an EMBL/GenBank/DDBJ whole genome shotgun (WGS) entry which is preliminary data.</text>
</comment>
<dbReference type="NCBIfam" id="TIGR03352">
    <property type="entry name" value="VI_chp_3"/>
    <property type="match status" value="1"/>
</dbReference>
<evidence type="ECO:0000313" key="2">
    <source>
        <dbReference type="Proteomes" id="UP001168613"/>
    </source>
</evidence>
<reference evidence="1" key="1">
    <citation type="submission" date="2021-11" db="EMBL/GenBank/DDBJ databases">
        <title>Draft genome sequence of Alcaligenes endophyticus type strain CCUG 75668T.</title>
        <authorList>
            <person name="Salva-Serra F."/>
            <person name="Duran R.E."/>
            <person name="Seeger M."/>
            <person name="Moore E.R.B."/>
            <person name="Jaen-Luchoro D."/>
        </authorList>
    </citation>
    <scope>NUCLEOTIDE SEQUENCE</scope>
    <source>
        <strain evidence="1">CCUG 75668</strain>
    </source>
</reference>
<dbReference type="Gene3D" id="2.60.40.4150">
    <property type="entry name" value="Type VI secretion system, lipoprotein SciN"/>
    <property type="match status" value="1"/>
</dbReference>